<gene>
    <name evidence="1" type="ORF">J5Y03_11320</name>
</gene>
<organism evidence="1 2">
    <name type="scientific">Gottfriedia endophytica</name>
    <dbReference type="NCBI Taxonomy" id="2820819"/>
    <lineage>
        <taxon>Bacteria</taxon>
        <taxon>Bacillati</taxon>
        <taxon>Bacillota</taxon>
        <taxon>Bacilli</taxon>
        <taxon>Bacillales</taxon>
        <taxon>Bacillaceae</taxon>
        <taxon>Gottfriedia</taxon>
    </lineage>
</organism>
<evidence type="ECO:0000313" key="2">
    <source>
        <dbReference type="Proteomes" id="UP000682134"/>
    </source>
</evidence>
<evidence type="ECO:0000313" key="1">
    <source>
        <dbReference type="EMBL" id="MBP0725762.1"/>
    </source>
</evidence>
<accession>A0A940SH34</accession>
<comment type="caution">
    <text evidence="1">The sequence shown here is derived from an EMBL/GenBank/DDBJ whole genome shotgun (WGS) entry which is preliminary data.</text>
</comment>
<sequence>MSTCKLNHSTQDVIDKVELQKSHLPEILAEGLFKILQTKPSQVLLNELFHLLKKYDLSSPNEQEIRNNRLSQLIILKGED</sequence>
<name>A0A940SH34_9BACI</name>
<dbReference type="AlphaFoldDB" id="A0A940SH34"/>
<dbReference type="EMBL" id="JAGIYQ010000006">
    <property type="protein sequence ID" value="MBP0725762.1"/>
    <property type="molecule type" value="Genomic_DNA"/>
</dbReference>
<dbReference type="RefSeq" id="WP_209405656.1">
    <property type="nucleotide sequence ID" value="NZ_JAGIYQ010000006.1"/>
</dbReference>
<reference evidence="1" key="1">
    <citation type="submission" date="2021-04" db="EMBL/GenBank/DDBJ databases">
        <title>Genome seq and assembly of Bacillus sp.</title>
        <authorList>
            <person name="Chhetri G."/>
        </authorList>
    </citation>
    <scope>NUCLEOTIDE SEQUENCE</scope>
    <source>
        <strain evidence="1">RG28</strain>
    </source>
</reference>
<dbReference type="Proteomes" id="UP000682134">
    <property type="component" value="Unassembled WGS sequence"/>
</dbReference>
<proteinExistence type="predicted"/>
<protein>
    <submittedName>
        <fullName evidence="1">Group-specific protein</fullName>
    </submittedName>
</protein>
<keyword evidence="2" id="KW-1185">Reference proteome</keyword>